<dbReference type="EMBL" id="JACPUR010000024">
    <property type="protein sequence ID" value="MBI3128207.1"/>
    <property type="molecule type" value="Genomic_DNA"/>
</dbReference>
<dbReference type="Pfam" id="PF11290">
    <property type="entry name" value="DUF3090"/>
    <property type="match status" value="1"/>
</dbReference>
<protein>
    <submittedName>
        <fullName evidence="2">DUF3090 family protein</fullName>
    </submittedName>
</protein>
<evidence type="ECO:0000313" key="2">
    <source>
        <dbReference type="EMBL" id="MBI3128207.1"/>
    </source>
</evidence>
<proteinExistence type="predicted"/>
<sequence length="195" mass="21312">MFVARHNFGLVESIKPEAIGSPGKRIFRILVDAPTASAATLWVEKEQVYGLSMAMKRMLEAPAAGEPEEGQEANFPQLADSSILRGGDSQVLEFKVGRLGLAFGPGEEHITVFFHDERDEPEDEDDEADEESPEAQEAAVPAPTLQLCVKRKQAEAFIRESLEVTSSGRGTDAISRHAMVASGKVDPNRNGHFRH</sequence>
<organism evidence="2 3">
    <name type="scientific">Tectimicrobiota bacterium</name>
    <dbReference type="NCBI Taxonomy" id="2528274"/>
    <lineage>
        <taxon>Bacteria</taxon>
        <taxon>Pseudomonadati</taxon>
        <taxon>Nitrospinota/Tectimicrobiota group</taxon>
        <taxon>Candidatus Tectimicrobiota</taxon>
    </lineage>
</organism>
<gene>
    <name evidence="2" type="ORF">HYZ11_11430</name>
</gene>
<reference evidence="2" key="1">
    <citation type="submission" date="2020-07" db="EMBL/GenBank/DDBJ databases">
        <title>Huge and variable diversity of episymbiotic CPR bacteria and DPANN archaea in groundwater ecosystems.</title>
        <authorList>
            <person name="He C.Y."/>
            <person name="Keren R."/>
            <person name="Whittaker M."/>
            <person name="Farag I.F."/>
            <person name="Doudna J."/>
            <person name="Cate J.H.D."/>
            <person name="Banfield J.F."/>
        </authorList>
    </citation>
    <scope>NUCLEOTIDE SEQUENCE</scope>
    <source>
        <strain evidence="2">NC_groundwater_763_Ag_S-0.2um_68_21</strain>
    </source>
</reference>
<evidence type="ECO:0000313" key="3">
    <source>
        <dbReference type="Proteomes" id="UP000782312"/>
    </source>
</evidence>
<name>A0A932I1T2_UNCTE</name>
<dbReference type="InterPro" id="IPR021441">
    <property type="entry name" value="DUF3090"/>
</dbReference>
<evidence type="ECO:0000256" key="1">
    <source>
        <dbReference type="SAM" id="MobiDB-lite"/>
    </source>
</evidence>
<feature type="compositionally biased region" description="Acidic residues" evidence="1">
    <location>
        <begin position="119"/>
        <end position="134"/>
    </location>
</feature>
<feature type="region of interest" description="Disordered" evidence="1">
    <location>
        <begin position="118"/>
        <end position="144"/>
    </location>
</feature>
<dbReference type="Proteomes" id="UP000782312">
    <property type="component" value="Unassembled WGS sequence"/>
</dbReference>
<accession>A0A932I1T2</accession>
<dbReference type="AlphaFoldDB" id="A0A932I1T2"/>
<feature type="region of interest" description="Disordered" evidence="1">
    <location>
        <begin position="164"/>
        <end position="195"/>
    </location>
</feature>
<comment type="caution">
    <text evidence="2">The sequence shown here is derived from an EMBL/GenBank/DDBJ whole genome shotgun (WGS) entry which is preliminary data.</text>
</comment>